<dbReference type="Gene3D" id="3.40.50.300">
    <property type="entry name" value="P-loop containing nucleotide triphosphate hydrolases"/>
    <property type="match status" value="1"/>
</dbReference>
<reference evidence="10 11" key="1">
    <citation type="submission" date="2018-08" db="EMBL/GenBank/DDBJ databases">
        <title>Fulvimarina sp. 85, whole genome shotgun sequence.</title>
        <authorList>
            <person name="Tuo L."/>
        </authorList>
    </citation>
    <scope>NUCLEOTIDE SEQUENCE [LARGE SCALE GENOMIC DNA]</scope>
    <source>
        <strain evidence="10 11">85</strain>
    </source>
</reference>
<dbReference type="PANTHER" id="PTHR42781">
    <property type="entry name" value="SPERMIDINE/PUTRESCINE IMPORT ATP-BINDING PROTEIN POTA"/>
    <property type="match status" value="1"/>
</dbReference>
<dbReference type="RefSeq" id="WP_116683309.1">
    <property type="nucleotide sequence ID" value="NZ_QURL01000004.1"/>
</dbReference>
<dbReference type="PROSITE" id="PS00211">
    <property type="entry name" value="ABC_TRANSPORTER_1"/>
    <property type="match status" value="1"/>
</dbReference>
<keyword evidence="7" id="KW-1278">Translocase</keyword>
<keyword evidence="2" id="KW-0813">Transport</keyword>
<sequence length="249" mass="26979">MSDTPPALLLDGAGFARAGWSVSIDLSVAAGEWLALIGPSGAGKSTLLDMVAGFLPLDRGRILVSGEDVTRTLPAARPLSIVFQDNNLFPDLTAAQNVALGIAPNRRMTREERQAVTEGLEAVGLAGKGERRPHELSGGERQRVALARAFLRRRPLLCLDEPFASLGPALRLEMLETLDRLRRSFTQTPLTILMVTHHPEDARAFADRIAFLDEGRIGEIGPVERMLGADAPEEVARYLGAWRTGRNIG</sequence>
<keyword evidence="6 10" id="KW-0067">ATP-binding</keyword>
<dbReference type="SMART" id="SM00382">
    <property type="entry name" value="AAA"/>
    <property type="match status" value="1"/>
</dbReference>
<dbReference type="OrthoDB" id="9802264at2"/>
<dbReference type="SUPFAM" id="SSF52540">
    <property type="entry name" value="P-loop containing nucleoside triphosphate hydrolases"/>
    <property type="match status" value="1"/>
</dbReference>
<dbReference type="GO" id="GO:0016887">
    <property type="term" value="F:ATP hydrolysis activity"/>
    <property type="evidence" value="ECO:0007669"/>
    <property type="project" value="InterPro"/>
</dbReference>
<evidence type="ECO:0000313" key="10">
    <source>
        <dbReference type="EMBL" id="RFC63578.1"/>
    </source>
</evidence>
<evidence type="ECO:0000256" key="4">
    <source>
        <dbReference type="ARBA" id="ARBA00022519"/>
    </source>
</evidence>
<evidence type="ECO:0000256" key="8">
    <source>
        <dbReference type="ARBA" id="ARBA00023136"/>
    </source>
</evidence>
<feature type="domain" description="ABC transporter" evidence="9">
    <location>
        <begin position="2"/>
        <end position="239"/>
    </location>
</feature>
<keyword evidence="4" id="KW-0997">Cell inner membrane</keyword>
<keyword evidence="3" id="KW-1003">Cell membrane</keyword>
<protein>
    <submittedName>
        <fullName evidence="10">ATP-binding cassette domain-containing protein</fullName>
    </submittedName>
</protein>
<dbReference type="EMBL" id="QURL01000004">
    <property type="protein sequence ID" value="RFC63578.1"/>
    <property type="molecule type" value="Genomic_DNA"/>
</dbReference>
<evidence type="ECO:0000256" key="2">
    <source>
        <dbReference type="ARBA" id="ARBA00022448"/>
    </source>
</evidence>
<dbReference type="GO" id="GO:0005524">
    <property type="term" value="F:ATP binding"/>
    <property type="evidence" value="ECO:0007669"/>
    <property type="project" value="UniProtKB-KW"/>
</dbReference>
<gene>
    <name evidence="10" type="ORF">DYI37_11245</name>
</gene>
<evidence type="ECO:0000256" key="6">
    <source>
        <dbReference type="ARBA" id="ARBA00022840"/>
    </source>
</evidence>
<dbReference type="InterPro" id="IPR003593">
    <property type="entry name" value="AAA+_ATPase"/>
</dbReference>
<dbReference type="Proteomes" id="UP000264310">
    <property type="component" value="Unassembled WGS sequence"/>
</dbReference>
<dbReference type="PROSITE" id="PS50893">
    <property type="entry name" value="ABC_TRANSPORTER_2"/>
    <property type="match status" value="1"/>
</dbReference>
<dbReference type="InterPro" id="IPR027417">
    <property type="entry name" value="P-loop_NTPase"/>
</dbReference>
<evidence type="ECO:0000256" key="5">
    <source>
        <dbReference type="ARBA" id="ARBA00022741"/>
    </source>
</evidence>
<comment type="caution">
    <text evidence="10">The sequence shown here is derived from an EMBL/GenBank/DDBJ whole genome shotgun (WGS) entry which is preliminary data.</text>
</comment>
<dbReference type="Pfam" id="PF00005">
    <property type="entry name" value="ABC_tran"/>
    <property type="match status" value="1"/>
</dbReference>
<organism evidence="10 11">
    <name type="scientific">Fulvimarina endophytica</name>
    <dbReference type="NCBI Taxonomy" id="2293836"/>
    <lineage>
        <taxon>Bacteria</taxon>
        <taxon>Pseudomonadati</taxon>
        <taxon>Pseudomonadota</taxon>
        <taxon>Alphaproteobacteria</taxon>
        <taxon>Hyphomicrobiales</taxon>
        <taxon>Aurantimonadaceae</taxon>
        <taxon>Fulvimarina</taxon>
    </lineage>
</organism>
<keyword evidence="8" id="KW-0472">Membrane</keyword>
<dbReference type="PANTHER" id="PTHR42781:SF1">
    <property type="entry name" value="THIAMINE IMPORT ATP-BINDING PROTEIN THIQ"/>
    <property type="match status" value="1"/>
</dbReference>
<name>A0A371X2X2_9HYPH</name>
<dbReference type="InterPro" id="IPR003439">
    <property type="entry name" value="ABC_transporter-like_ATP-bd"/>
</dbReference>
<dbReference type="InterPro" id="IPR050093">
    <property type="entry name" value="ABC_SmlMolc_Importer"/>
</dbReference>
<accession>A0A371X2X2</accession>
<evidence type="ECO:0000256" key="7">
    <source>
        <dbReference type="ARBA" id="ARBA00022967"/>
    </source>
</evidence>
<evidence type="ECO:0000256" key="3">
    <source>
        <dbReference type="ARBA" id="ARBA00022475"/>
    </source>
</evidence>
<evidence type="ECO:0000313" key="11">
    <source>
        <dbReference type="Proteomes" id="UP000264310"/>
    </source>
</evidence>
<keyword evidence="5" id="KW-0547">Nucleotide-binding</keyword>
<comment type="similarity">
    <text evidence="1">Belongs to the ABC transporter superfamily.</text>
</comment>
<evidence type="ECO:0000259" key="9">
    <source>
        <dbReference type="PROSITE" id="PS50893"/>
    </source>
</evidence>
<evidence type="ECO:0000256" key="1">
    <source>
        <dbReference type="ARBA" id="ARBA00005417"/>
    </source>
</evidence>
<keyword evidence="11" id="KW-1185">Reference proteome</keyword>
<dbReference type="AlphaFoldDB" id="A0A371X2X2"/>
<proteinExistence type="inferred from homology"/>
<dbReference type="InterPro" id="IPR017871">
    <property type="entry name" value="ABC_transporter-like_CS"/>
</dbReference>